<gene>
    <name evidence="2" type="ORF">EKO27_g6770</name>
</gene>
<dbReference type="STRING" id="363999.A0A439D1K4"/>
<evidence type="ECO:0000313" key="2">
    <source>
        <dbReference type="EMBL" id="RWA08334.1"/>
    </source>
</evidence>
<feature type="compositionally biased region" description="Basic and acidic residues" evidence="1">
    <location>
        <begin position="448"/>
        <end position="458"/>
    </location>
</feature>
<feature type="region of interest" description="Disordered" evidence="1">
    <location>
        <begin position="413"/>
        <end position="458"/>
    </location>
</feature>
<reference evidence="2 3" key="1">
    <citation type="submission" date="2018-12" db="EMBL/GenBank/DDBJ databases">
        <title>Draft genome sequence of Xylaria grammica IHI A82.</title>
        <authorList>
            <person name="Buettner E."/>
            <person name="Kellner H."/>
        </authorList>
    </citation>
    <scope>NUCLEOTIDE SEQUENCE [LARGE SCALE GENOMIC DNA]</scope>
    <source>
        <strain evidence="2 3">IHI A82</strain>
    </source>
</reference>
<evidence type="ECO:0008006" key="4">
    <source>
        <dbReference type="Google" id="ProtNLM"/>
    </source>
</evidence>
<dbReference type="PANTHER" id="PTHR38166:SF1">
    <property type="entry name" value="C2H2-TYPE DOMAIN-CONTAINING PROTEIN"/>
    <property type="match status" value="1"/>
</dbReference>
<accession>A0A439D1K4</accession>
<organism evidence="2 3">
    <name type="scientific">Xylaria grammica</name>
    <dbReference type="NCBI Taxonomy" id="363999"/>
    <lineage>
        <taxon>Eukaryota</taxon>
        <taxon>Fungi</taxon>
        <taxon>Dikarya</taxon>
        <taxon>Ascomycota</taxon>
        <taxon>Pezizomycotina</taxon>
        <taxon>Sordariomycetes</taxon>
        <taxon>Xylariomycetidae</taxon>
        <taxon>Xylariales</taxon>
        <taxon>Xylariaceae</taxon>
        <taxon>Xylaria</taxon>
    </lineage>
</organism>
<protein>
    <recommendedName>
        <fullName evidence="4">C2H2-type domain-containing protein</fullName>
    </recommendedName>
</protein>
<dbReference type="PANTHER" id="PTHR38166">
    <property type="entry name" value="C2H2-TYPE DOMAIN-CONTAINING PROTEIN-RELATED"/>
    <property type="match status" value="1"/>
</dbReference>
<sequence length="488" mass="55670">MEPSDHAAQGSRHSSTPFPQANVSARKNERAHRLSANGYGTGNSHSHFDAPVTDRLVSWNQTQQRENRRTAQQYLQSWDEQWARSSGLHTGYSSASSLPECHPLSSNTSDYDGGIPEAPRPSSENTLPPNRPGNPGGKEDAFHKLFHAVSQWYRDWLRRWASSELPNQDGEEHQTSTGTSSSGRGQSHQQQRGDKRKRQDGDRDSEKHDGNKRRGGCDQSPATMSEDEKLRLACPFFKRNPMKYIDCQFCLHHWPNTSRLKEHLYQRHLLPGIQCGLCGADFSSQSSFQEHQLQSGACERLGFEPREGIDALTRMKVQDKKTARGATEEDKWRAIYDILFPKDDPSAYPGPYYDVFPVVRQQMARLLQDEMQSIVENAVNHAINNVETTTTTVARQLRTDITASITESINSSLRRFRPEQQPWEPNFPNGEIPPYPQDRRPQRVRRKPLGETLRKPLGETLRKPLGETLRKPLGETLRKIFFSYSRQI</sequence>
<proteinExistence type="predicted"/>
<dbReference type="EMBL" id="RYZI01000205">
    <property type="protein sequence ID" value="RWA08334.1"/>
    <property type="molecule type" value="Genomic_DNA"/>
</dbReference>
<feature type="region of interest" description="Disordered" evidence="1">
    <location>
        <begin position="1"/>
        <end position="140"/>
    </location>
</feature>
<feature type="compositionally biased region" description="Low complexity" evidence="1">
    <location>
        <begin position="175"/>
        <end position="190"/>
    </location>
</feature>
<name>A0A439D1K4_9PEZI</name>
<evidence type="ECO:0000313" key="3">
    <source>
        <dbReference type="Proteomes" id="UP000286045"/>
    </source>
</evidence>
<feature type="region of interest" description="Disordered" evidence="1">
    <location>
        <begin position="165"/>
        <end position="224"/>
    </location>
</feature>
<feature type="compositionally biased region" description="Polar residues" evidence="1">
    <location>
        <begin position="58"/>
        <end position="97"/>
    </location>
</feature>
<evidence type="ECO:0000256" key="1">
    <source>
        <dbReference type="SAM" id="MobiDB-lite"/>
    </source>
</evidence>
<comment type="caution">
    <text evidence="2">The sequence shown here is derived from an EMBL/GenBank/DDBJ whole genome shotgun (WGS) entry which is preliminary data.</text>
</comment>
<feature type="compositionally biased region" description="Basic and acidic residues" evidence="1">
    <location>
        <begin position="191"/>
        <end position="209"/>
    </location>
</feature>
<feature type="compositionally biased region" description="Polar residues" evidence="1">
    <location>
        <begin position="11"/>
        <end position="25"/>
    </location>
</feature>
<dbReference type="Proteomes" id="UP000286045">
    <property type="component" value="Unassembled WGS sequence"/>
</dbReference>
<keyword evidence="3" id="KW-1185">Reference proteome</keyword>
<dbReference type="AlphaFoldDB" id="A0A439D1K4"/>